<dbReference type="HOGENOM" id="CLU_1172203_0_0_1"/>
<reference evidence="2 4" key="2">
    <citation type="journal article" date="2014" name="BMC Genomics">
        <title>An improved genome release (version Mt4.0) for the model legume Medicago truncatula.</title>
        <authorList>
            <person name="Tang H."/>
            <person name="Krishnakumar V."/>
            <person name="Bidwell S."/>
            <person name="Rosen B."/>
            <person name="Chan A."/>
            <person name="Zhou S."/>
            <person name="Gentzbittel L."/>
            <person name="Childs K.L."/>
            <person name="Yandell M."/>
            <person name="Gundlach H."/>
            <person name="Mayer K.F."/>
            <person name="Schwartz D.C."/>
            <person name="Town C.D."/>
        </authorList>
    </citation>
    <scope>GENOME REANNOTATION</scope>
    <source>
        <strain evidence="3 4">cv. Jemalong A17</strain>
    </source>
</reference>
<dbReference type="Proteomes" id="UP000002051">
    <property type="component" value="Chromosome 5"/>
</dbReference>
<evidence type="ECO:0000313" key="4">
    <source>
        <dbReference type="Proteomes" id="UP000002051"/>
    </source>
</evidence>
<accession>G7K7J3</accession>
<dbReference type="PANTHER" id="PTHR47481">
    <property type="match status" value="1"/>
</dbReference>
<keyword evidence="4" id="KW-1185">Reference proteome</keyword>
<dbReference type="PaxDb" id="3880-AES99877"/>
<dbReference type="EnsemblPlants" id="AES99877">
    <property type="protein sequence ID" value="AES99877"/>
    <property type="gene ID" value="MTR_5g085740"/>
</dbReference>
<proteinExistence type="predicted"/>
<reference evidence="3" key="3">
    <citation type="submission" date="2015-04" db="UniProtKB">
        <authorList>
            <consortium name="EnsemblPlants"/>
        </authorList>
    </citation>
    <scope>IDENTIFICATION</scope>
    <source>
        <strain evidence="3">cv. Jemalong A17</strain>
    </source>
</reference>
<evidence type="ECO:0000313" key="2">
    <source>
        <dbReference type="EMBL" id="AES99877.1"/>
    </source>
</evidence>
<dbReference type="EMBL" id="CM001221">
    <property type="protein sequence ID" value="AES99877.1"/>
    <property type="molecule type" value="Genomic_DNA"/>
</dbReference>
<reference evidence="2 4" key="1">
    <citation type="journal article" date="2011" name="Nature">
        <title>The Medicago genome provides insight into the evolution of rhizobial symbioses.</title>
        <authorList>
            <person name="Young N.D."/>
            <person name="Debelle F."/>
            <person name="Oldroyd G.E."/>
            <person name="Geurts R."/>
            <person name="Cannon S.B."/>
            <person name="Udvardi M.K."/>
            <person name="Benedito V.A."/>
            <person name="Mayer K.F."/>
            <person name="Gouzy J."/>
            <person name="Schoof H."/>
            <person name="Van de Peer Y."/>
            <person name="Proost S."/>
            <person name="Cook D.R."/>
            <person name="Meyers B.C."/>
            <person name="Spannagl M."/>
            <person name="Cheung F."/>
            <person name="De Mita S."/>
            <person name="Krishnakumar V."/>
            <person name="Gundlach H."/>
            <person name="Zhou S."/>
            <person name="Mudge J."/>
            <person name="Bharti A.K."/>
            <person name="Murray J.D."/>
            <person name="Naoumkina M.A."/>
            <person name="Rosen B."/>
            <person name="Silverstein K.A."/>
            <person name="Tang H."/>
            <person name="Rombauts S."/>
            <person name="Zhao P.X."/>
            <person name="Zhou P."/>
            <person name="Barbe V."/>
            <person name="Bardou P."/>
            <person name="Bechner M."/>
            <person name="Bellec A."/>
            <person name="Berger A."/>
            <person name="Berges H."/>
            <person name="Bidwell S."/>
            <person name="Bisseling T."/>
            <person name="Choisne N."/>
            <person name="Couloux A."/>
            <person name="Denny R."/>
            <person name="Deshpande S."/>
            <person name="Dai X."/>
            <person name="Doyle J.J."/>
            <person name="Dudez A.M."/>
            <person name="Farmer A.D."/>
            <person name="Fouteau S."/>
            <person name="Franken C."/>
            <person name="Gibelin C."/>
            <person name="Gish J."/>
            <person name="Goldstein S."/>
            <person name="Gonzalez A.J."/>
            <person name="Green P.J."/>
            <person name="Hallab A."/>
            <person name="Hartog M."/>
            <person name="Hua A."/>
            <person name="Humphray S.J."/>
            <person name="Jeong D.H."/>
            <person name="Jing Y."/>
            <person name="Jocker A."/>
            <person name="Kenton S.M."/>
            <person name="Kim D.J."/>
            <person name="Klee K."/>
            <person name="Lai H."/>
            <person name="Lang C."/>
            <person name="Lin S."/>
            <person name="Macmil S.L."/>
            <person name="Magdelenat G."/>
            <person name="Matthews L."/>
            <person name="McCorrison J."/>
            <person name="Monaghan E.L."/>
            <person name="Mun J.H."/>
            <person name="Najar F.Z."/>
            <person name="Nicholson C."/>
            <person name="Noirot C."/>
            <person name="O'Bleness M."/>
            <person name="Paule C.R."/>
            <person name="Poulain J."/>
            <person name="Prion F."/>
            <person name="Qin B."/>
            <person name="Qu C."/>
            <person name="Retzel E.F."/>
            <person name="Riddle C."/>
            <person name="Sallet E."/>
            <person name="Samain S."/>
            <person name="Samson N."/>
            <person name="Sanders I."/>
            <person name="Saurat O."/>
            <person name="Scarpelli C."/>
            <person name="Schiex T."/>
            <person name="Segurens B."/>
            <person name="Severin A.J."/>
            <person name="Sherrier D.J."/>
            <person name="Shi R."/>
            <person name="Sims S."/>
            <person name="Singer S.R."/>
            <person name="Sinharoy S."/>
            <person name="Sterck L."/>
            <person name="Viollet A."/>
            <person name="Wang B.B."/>
            <person name="Wang K."/>
            <person name="Wang M."/>
            <person name="Wang X."/>
            <person name="Warfsmann J."/>
            <person name="Weissenbach J."/>
            <person name="White D.D."/>
            <person name="White J.D."/>
            <person name="Wiley G.B."/>
            <person name="Wincker P."/>
            <person name="Xing Y."/>
            <person name="Yang L."/>
            <person name="Yao Z."/>
            <person name="Ying F."/>
            <person name="Zhai J."/>
            <person name="Zhou L."/>
            <person name="Zuber A."/>
            <person name="Denarie J."/>
            <person name="Dixon R.A."/>
            <person name="May G.D."/>
            <person name="Schwartz D.C."/>
            <person name="Rogers J."/>
            <person name="Quetier F."/>
            <person name="Town C.D."/>
            <person name="Roe B.A."/>
        </authorList>
    </citation>
    <scope>NUCLEOTIDE SEQUENCE [LARGE SCALE GENOMIC DNA]</scope>
    <source>
        <strain evidence="2">A17</strain>
        <strain evidence="3 4">cv. Jemalong A17</strain>
    </source>
</reference>
<feature type="region of interest" description="Disordered" evidence="1">
    <location>
        <begin position="163"/>
        <end position="183"/>
    </location>
</feature>
<organism evidence="2 4">
    <name type="scientific">Medicago truncatula</name>
    <name type="common">Barrel medic</name>
    <name type="synonym">Medicago tribuloides</name>
    <dbReference type="NCBI Taxonomy" id="3880"/>
    <lineage>
        <taxon>Eukaryota</taxon>
        <taxon>Viridiplantae</taxon>
        <taxon>Streptophyta</taxon>
        <taxon>Embryophyta</taxon>
        <taxon>Tracheophyta</taxon>
        <taxon>Spermatophyta</taxon>
        <taxon>Magnoliopsida</taxon>
        <taxon>eudicotyledons</taxon>
        <taxon>Gunneridae</taxon>
        <taxon>Pentapetalae</taxon>
        <taxon>rosids</taxon>
        <taxon>fabids</taxon>
        <taxon>Fabales</taxon>
        <taxon>Fabaceae</taxon>
        <taxon>Papilionoideae</taxon>
        <taxon>50 kb inversion clade</taxon>
        <taxon>NPAAA clade</taxon>
        <taxon>Hologalegina</taxon>
        <taxon>IRL clade</taxon>
        <taxon>Trifolieae</taxon>
        <taxon>Medicago</taxon>
    </lineage>
</organism>
<dbReference type="AlphaFoldDB" id="G7K7J3"/>
<evidence type="ECO:0000313" key="3">
    <source>
        <dbReference type="EnsemblPlants" id="AES99877"/>
    </source>
</evidence>
<sequence>MDFTKRVFGSTLNRIDSDIIDSVRIDSDRIDFKRIDLCTQSITTYIHSLKQTGDLLASLGSPLFVEDITDYILRGLNDGYRTVIDGGNARDNSITFDDILEKLLIQELSTVAVQQQTSTPFTTLNAQARLIYNYKPRPAHLPAQSNQRIGNRHVLSQCRTFRRQHPGIPPRPRDSPQVNTAAAGPQQTDFMAIHHPYTGPDSLFMGNDSCLNISHSGTLLINDLSLSNALCVPSMKQ</sequence>
<gene>
    <name evidence="2" type="ordered locus">MTR_5g085740</name>
</gene>
<name>G7K7J3_MEDTR</name>
<protein>
    <submittedName>
        <fullName evidence="2 3">Uncharacterized protein</fullName>
    </submittedName>
</protein>
<evidence type="ECO:0000256" key="1">
    <source>
        <dbReference type="SAM" id="MobiDB-lite"/>
    </source>
</evidence>
<dbReference type="PANTHER" id="PTHR47481:SF34">
    <property type="entry name" value="CCHC-TYPE DOMAIN-CONTAINING PROTEIN"/>
    <property type="match status" value="1"/>
</dbReference>